<proteinExistence type="predicted"/>
<evidence type="ECO:0000256" key="1">
    <source>
        <dbReference type="SAM" id="Coils"/>
    </source>
</evidence>
<keyword evidence="3" id="KW-1185">Reference proteome</keyword>
<gene>
    <name evidence="2" type="ORF">MKO06_06235</name>
</gene>
<feature type="coiled-coil region" evidence="1">
    <location>
        <begin position="154"/>
        <end position="181"/>
    </location>
</feature>
<dbReference type="RefSeq" id="WP_241549797.1">
    <property type="nucleotide sequence ID" value="NZ_JANCNS010000001.1"/>
</dbReference>
<evidence type="ECO:0000313" key="3">
    <source>
        <dbReference type="Proteomes" id="UP001155280"/>
    </source>
</evidence>
<dbReference type="Proteomes" id="UP001155280">
    <property type="component" value="Unassembled WGS sequence"/>
</dbReference>
<accession>A0A9X2I1Y5</accession>
<keyword evidence="1" id="KW-0175">Coiled coil</keyword>
<name>A0A9X2I1Y5_9FLAO</name>
<comment type="caution">
    <text evidence="2">The sequence shown here is derived from an EMBL/GenBank/DDBJ whole genome shotgun (WGS) entry which is preliminary data.</text>
</comment>
<dbReference type="EMBL" id="JANCNS010000001">
    <property type="protein sequence ID" value="MCP9199496.1"/>
    <property type="molecule type" value="Genomic_DNA"/>
</dbReference>
<protein>
    <submittedName>
        <fullName evidence="2">Uncharacterized protein</fullName>
    </submittedName>
</protein>
<dbReference type="PROSITE" id="PS51257">
    <property type="entry name" value="PROKAR_LIPOPROTEIN"/>
    <property type="match status" value="1"/>
</dbReference>
<reference evidence="2" key="1">
    <citation type="submission" date="2022-07" db="EMBL/GenBank/DDBJ databases">
        <title>Gramela sediminis sp. nov., isolated from deep-sea sediment of the Indian Ocean.</title>
        <authorList>
            <person name="Shi H."/>
        </authorList>
    </citation>
    <scope>NUCLEOTIDE SEQUENCE</scope>
    <source>
        <strain evidence="2">GC03-9</strain>
    </source>
</reference>
<sequence>MKKFIIFLSIFSIFSCRTEQDAEESAEKAMDTTAFQASLKIDDQPISLQPEARDQALKWVEFITAQNEINKLENANVNQLMNDAGAIAQIMESLSNSIPDSLRSVAVEARLNVVNTKAQLLKQYSMKQEPDAGKIAETGSELYTEFNNFKLQLNEIFLKSIEDFEAELDEFEEMERQMDSAARIQNQQPTQNIN</sequence>
<evidence type="ECO:0000313" key="2">
    <source>
        <dbReference type="EMBL" id="MCP9199496.1"/>
    </source>
</evidence>
<dbReference type="AlphaFoldDB" id="A0A9X2I1Y5"/>
<organism evidence="2 3">
    <name type="scientific">Christiangramia oceanisediminis</name>
    <dbReference type="NCBI Taxonomy" id="2920386"/>
    <lineage>
        <taxon>Bacteria</taxon>
        <taxon>Pseudomonadati</taxon>
        <taxon>Bacteroidota</taxon>
        <taxon>Flavobacteriia</taxon>
        <taxon>Flavobacteriales</taxon>
        <taxon>Flavobacteriaceae</taxon>
        <taxon>Christiangramia</taxon>
    </lineage>
</organism>